<accession>A0A4R2IU48</accession>
<reference evidence="1 2" key="1">
    <citation type="journal article" date="2015" name="Stand. Genomic Sci.">
        <title>Genomic Encyclopedia of Bacterial and Archaeal Type Strains, Phase III: the genomes of soil and plant-associated and newly described type strains.</title>
        <authorList>
            <person name="Whitman W.B."/>
            <person name="Woyke T."/>
            <person name="Klenk H.P."/>
            <person name="Zhou Y."/>
            <person name="Lilburn T.G."/>
            <person name="Beck B.J."/>
            <person name="De Vos P."/>
            <person name="Vandamme P."/>
            <person name="Eisen J.A."/>
            <person name="Garrity G."/>
            <person name="Hugenholtz P."/>
            <person name="Kyrpides N.C."/>
        </authorList>
    </citation>
    <scope>NUCLEOTIDE SEQUENCE [LARGE SCALE GENOMIC DNA]</scope>
    <source>
        <strain evidence="1 2">VKM Ac-2541</strain>
    </source>
</reference>
<sequence length="325" mass="35124">MATTQSDRPASPFVEPWEPSQRTIFVTAIVVALIASLSTANFVAQRIWFTPEAAVKGYYGALADRDAAKAASYLSNNDTTLAAALISSDKYVPPSGLKVDSIREDDEDSKGRSAQVDFSIGDTKATGSMSLRRSEDLSWGLFRGWDITGNRPALQISSSIPVDVQVNGQRVDLESGDLNVFPGRYVVQVADNPLVESDPVSVDAGFENVEVQLAPRIKSTIETEAQAQIKAYLKQCLTEATKPEHSCPFSFGYSDITNPVWRIDTYPTVELELDSSGEGIVVHSNTEGEATVTGTYDGAPYTDTDTFSVSGTITVDQGKVTFQPE</sequence>
<comment type="caution">
    <text evidence="1">The sequence shown here is derived from an EMBL/GenBank/DDBJ whole genome shotgun (WGS) entry which is preliminary data.</text>
</comment>
<evidence type="ECO:0000313" key="1">
    <source>
        <dbReference type="EMBL" id="TCO47799.1"/>
    </source>
</evidence>
<evidence type="ECO:0000313" key="2">
    <source>
        <dbReference type="Proteomes" id="UP000295573"/>
    </source>
</evidence>
<dbReference type="EMBL" id="SLWR01000005">
    <property type="protein sequence ID" value="TCO47799.1"/>
    <property type="molecule type" value="Genomic_DNA"/>
</dbReference>
<dbReference type="RefSeq" id="WP_132149559.1">
    <property type="nucleotide sequence ID" value="NZ_SLWR01000005.1"/>
</dbReference>
<name>A0A4R2IU48_9ACTN</name>
<proteinExistence type="predicted"/>
<organism evidence="1 2">
    <name type="scientific">Kribbella antiqua</name>
    <dbReference type="NCBI Taxonomy" id="2512217"/>
    <lineage>
        <taxon>Bacteria</taxon>
        <taxon>Bacillati</taxon>
        <taxon>Actinomycetota</taxon>
        <taxon>Actinomycetes</taxon>
        <taxon>Propionibacteriales</taxon>
        <taxon>Kribbellaceae</taxon>
        <taxon>Kribbella</taxon>
    </lineage>
</organism>
<dbReference type="AlphaFoldDB" id="A0A4R2IU48"/>
<dbReference type="Proteomes" id="UP000295573">
    <property type="component" value="Unassembled WGS sequence"/>
</dbReference>
<keyword evidence="2" id="KW-1185">Reference proteome</keyword>
<protein>
    <submittedName>
        <fullName evidence="1">Uncharacterized protein</fullName>
    </submittedName>
</protein>
<dbReference type="OrthoDB" id="3818356at2"/>
<gene>
    <name evidence="1" type="ORF">EV646_105356</name>
</gene>